<feature type="transmembrane region" description="Helical" evidence="2">
    <location>
        <begin position="42"/>
        <end position="62"/>
    </location>
</feature>
<keyword evidence="2" id="KW-0472">Membrane</keyword>
<organism evidence="3 4">
    <name type="scientific">Cocos nucifera</name>
    <name type="common">Coconut palm</name>
    <dbReference type="NCBI Taxonomy" id="13894"/>
    <lineage>
        <taxon>Eukaryota</taxon>
        <taxon>Viridiplantae</taxon>
        <taxon>Streptophyta</taxon>
        <taxon>Embryophyta</taxon>
        <taxon>Tracheophyta</taxon>
        <taxon>Spermatophyta</taxon>
        <taxon>Magnoliopsida</taxon>
        <taxon>Liliopsida</taxon>
        <taxon>Arecaceae</taxon>
        <taxon>Arecoideae</taxon>
        <taxon>Cocoseae</taxon>
        <taxon>Attaleinae</taxon>
        <taxon>Cocos</taxon>
    </lineage>
</organism>
<evidence type="ECO:0000313" key="4">
    <source>
        <dbReference type="Proteomes" id="UP000797356"/>
    </source>
</evidence>
<feature type="region of interest" description="Disordered" evidence="1">
    <location>
        <begin position="1"/>
        <end position="33"/>
    </location>
</feature>
<dbReference type="Proteomes" id="UP000797356">
    <property type="component" value="Chromosome 11"/>
</dbReference>
<sequence>MSEMGSSWTPGSRLSCTSPQRNENGRDDGGGHSSLRTMVQGMPMFALGVAVTLASSYVRQALSNPTSTANSKPVDMLAFALLGLFSSSLASITFHAKLPFIASCFEDITVFFIASTFASLIYLWEGKHSREIGGESQKPVMDREEGDGGDWSLPVQSSGMEAGRGPVRSAAFQVESSSAISPYGIGVGSGGHAGVGLGESMKRKRGGLGSIDHGPRGGNWVGSDQKWIGSI</sequence>
<protein>
    <submittedName>
        <fullName evidence="3">Uncharacterized protein</fullName>
    </submittedName>
</protein>
<keyword evidence="2" id="KW-1133">Transmembrane helix</keyword>
<name>A0A8K0ING2_COCNU</name>
<evidence type="ECO:0000313" key="3">
    <source>
        <dbReference type="EMBL" id="KAG1363280.1"/>
    </source>
</evidence>
<keyword evidence="4" id="KW-1185">Reference proteome</keyword>
<comment type="caution">
    <text evidence="3">The sequence shown here is derived from an EMBL/GenBank/DDBJ whole genome shotgun (WGS) entry which is preliminary data.</text>
</comment>
<dbReference type="EMBL" id="CM017882">
    <property type="protein sequence ID" value="KAG1363280.1"/>
    <property type="molecule type" value="Genomic_DNA"/>
</dbReference>
<feature type="transmembrane region" description="Helical" evidence="2">
    <location>
        <begin position="74"/>
        <end position="94"/>
    </location>
</feature>
<feature type="transmembrane region" description="Helical" evidence="2">
    <location>
        <begin position="100"/>
        <end position="124"/>
    </location>
</feature>
<accession>A0A8K0ING2</accession>
<gene>
    <name evidence="3" type="ORF">COCNU_11G001070</name>
</gene>
<dbReference type="AlphaFoldDB" id="A0A8K0ING2"/>
<reference evidence="3" key="1">
    <citation type="journal article" date="2017" name="Gigascience">
        <title>The genome draft of coconut (Cocos nucifera).</title>
        <authorList>
            <person name="Xiao Y."/>
            <person name="Xu P."/>
            <person name="Fan H."/>
            <person name="Baudouin L."/>
            <person name="Xia W."/>
            <person name="Bocs S."/>
            <person name="Xu J."/>
            <person name="Li Q."/>
            <person name="Guo A."/>
            <person name="Zhou L."/>
            <person name="Li J."/>
            <person name="Wu Y."/>
            <person name="Ma Z."/>
            <person name="Armero A."/>
            <person name="Issali A.E."/>
            <person name="Liu N."/>
            <person name="Peng M."/>
            <person name="Yang Y."/>
        </authorList>
    </citation>
    <scope>NUCLEOTIDE SEQUENCE</scope>
    <source>
        <tissue evidence="3">Spear leaf of Hainan Tall coconut</tissue>
    </source>
</reference>
<evidence type="ECO:0000256" key="2">
    <source>
        <dbReference type="SAM" id="Phobius"/>
    </source>
</evidence>
<evidence type="ECO:0000256" key="1">
    <source>
        <dbReference type="SAM" id="MobiDB-lite"/>
    </source>
</evidence>
<keyword evidence="2" id="KW-0812">Transmembrane</keyword>
<reference evidence="3" key="2">
    <citation type="submission" date="2019-07" db="EMBL/GenBank/DDBJ databases">
        <authorList>
            <person name="Yang Y."/>
            <person name="Bocs S."/>
            <person name="Baudouin L."/>
        </authorList>
    </citation>
    <scope>NUCLEOTIDE SEQUENCE</scope>
    <source>
        <tissue evidence="3">Spear leaf of Hainan Tall coconut</tissue>
    </source>
</reference>
<proteinExistence type="predicted"/>
<feature type="compositionally biased region" description="Polar residues" evidence="1">
    <location>
        <begin position="1"/>
        <end position="22"/>
    </location>
</feature>